<evidence type="ECO:0000313" key="2">
    <source>
        <dbReference type="EMBL" id="GIL85355.1"/>
    </source>
</evidence>
<dbReference type="OrthoDB" id="524487at2759"/>
<evidence type="ECO:0000313" key="4">
    <source>
        <dbReference type="Proteomes" id="UP000722791"/>
    </source>
</evidence>
<comment type="caution">
    <text evidence="3">The sequence shown here is derived from an EMBL/GenBank/DDBJ whole genome shotgun (WGS) entry which is preliminary data.</text>
</comment>
<dbReference type="EMBL" id="BNCQ01000021">
    <property type="protein sequence ID" value="GIM06368.1"/>
    <property type="molecule type" value="Genomic_DNA"/>
</dbReference>
<name>A0A8J4GF35_9CHLO</name>
<organism evidence="3 4">
    <name type="scientific">Volvox reticuliferus</name>
    <dbReference type="NCBI Taxonomy" id="1737510"/>
    <lineage>
        <taxon>Eukaryota</taxon>
        <taxon>Viridiplantae</taxon>
        <taxon>Chlorophyta</taxon>
        <taxon>core chlorophytes</taxon>
        <taxon>Chlorophyceae</taxon>
        <taxon>CS clade</taxon>
        <taxon>Chlamydomonadales</taxon>
        <taxon>Volvocaceae</taxon>
        <taxon>Volvox</taxon>
    </lineage>
</organism>
<reference evidence="3" key="1">
    <citation type="journal article" date="2021" name="Proc. Natl. Acad. Sci. U.S.A.">
        <title>Three genomes in the algal genus Volvox reveal the fate of a haploid sex-determining region after a transition to homothallism.</title>
        <authorList>
            <person name="Yamamoto K."/>
            <person name="Hamaji T."/>
            <person name="Kawai-Toyooka H."/>
            <person name="Matsuzaki R."/>
            <person name="Takahashi F."/>
            <person name="Nishimura Y."/>
            <person name="Kawachi M."/>
            <person name="Noguchi H."/>
            <person name="Minakuchi Y."/>
            <person name="Umen J.G."/>
            <person name="Toyoda A."/>
            <person name="Nozaki H."/>
        </authorList>
    </citation>
    <scope>NUCLEOTIDE SEQUENCE</scope>
    <source>
        <strain evidence="3">NIES-3785</strain>
        <strain evidence="2">NIES-3786</strain>
    </source>
</reference>
<evidence type="ECO:0000313" key="5">
    <source>
        <dbReference type="Proteomes" id="UP000747110"/>
    </source>
</evidence>
<dbReference type="EMBL" id="BNCP01000032">
    <property type="protein sequence ID" value="GIL85355.1"/>
    <property type="molecule type" value="Genomic_DNA"/>
</dbReference>
<keyword evidence="1" id="KW-0812">Transmembrane</keyword>
<evidence type="ECO:0000313" key="3">
    <source>
        <dbReference type="EMBL" id="GIM06368.1"/>
    </source>
</evidence>
<protein>
    <submittedName>
        <fullName evidence="3">Uncharacterized protein</fullName>
    </submittedName>
</protein>
<sequence length="125" mass="13008">MGRKAKGKRPLKSSRVGPGSLEMPYLFEAIACFTCGRGGDGVWQGGSRDGGGQAQMCAHKKFSYITVCAAGAGAARAAAAAGVGQGLALVMASSSITSFDYIYFSCPCIIPIYYGGIYWLPYDDG</sequence>
<proteinExistence type="predicted"/>
<keyword evidence="1" id="KW-0472">Membrane</keyword>
<keyword evidence="1" id="KW-1133">Transmembrane helix</keyword>
<keyword evidence="5" id="KW-1185">Reference proteome</keyword>
<dbReference type="AlphaFoldDB" id="A0A8J4GF35"/>
<dbReference type="Proteomes" id="UP000722791">
    <property type="component" value="Unassembled WGS sequence"/>
</dbReference>
<feature type="transmembrane region" description="Helical" evidence="1">
    <location>
        <begin position="101"/>
        <end position="120"/>
    </location>
</feature>
<evidence type="ECO:0000256" key="1">
    <source>
        <dbReference type="SAM" id="Phobius"/>
    </source>
</evidence>
<accession>A0A8J4GF35</accession>
<gene>
    <name evidence="2" type="ORF">Vretifemale_13814</name>
    <name evidence="3" type="ORF">Vretimale_10644</name>
</gene>
<dbReference type="Proteomes" id="UP000747110">
    <property type="component" value="Unassembled WGS sequence"/>
</dbReference>